<dbReference type="InterPro" id="IPR050400">
    <property type="entry name" value="Bact_Cytoskel_RodZ"/>
</dbReference>
<dbReference type="Pfam" id="PF13464">
    <property type="entry name" value="RodZ_C"/>
    <property type="match status" value="1"/>
</dbReference>
<evidence type="ECO:0000259" key="2">
    <source>
        <dbReference type="Pfam" id="PF13464"/>
    </source>
</evidence>
<feature type="compositionally biased region" description="Polar residues" evidence="1">
    <location>
        <begin position="87"/>
        <end position="96"/>
    </location>
</feature>
<dbReference type="Proteomes" id="UP000031623">
    <property type="component" value="Chromosome"/>
</dbReference>
<dbReference type="InterPro" id="IPR010982">
    <property type="entry name" value="Lambda_DNA-bd_dom_sf"/>
</dbReference>
<gene>
    <name evidence="3" type="ORF">THII_1400</name>
</gene>
<accession>A0A090AJJ3</accession>
<dbReference type="Gene3D" id="1.10.260.40">
    <property type="entry name" value="lambda repressor-like DNA-binding domains"/>
    <property type="match status" value="1"/>
</dbReference>
<sequence>MKYNYLQQIESSANFLSTEIFRIYYSRIPKEVDMNATSIHGSQFYLDNQHNPDNQNETQESALTQKPLHLVEPPLDQNPKDNKDRTNLSAENLNQDPVDTMLTSRQEHNIYSIDNPENEVTAYYDPAVGESVNLSHPQATNNSEIAYNTVSSATKPDHDQPVSESDSKVPEEETAELVRIDNDKIEVEYASVNSMGIDDNPIRVKFDSVMEQVAVEEKDVDIDRATLVEPVGIADDQTEIKVDSLAHIEEQRQLEKEALYENTFSLFHKLATPEKDLTLTTEETASATAAKEPKVESLDTATMKAGAYLSSEREKNKLSVQQVADKLYLDVNLIKALEADNYEQLPPPIFIRGYIRNYAKLLEIPAEPILTAYERSGQAAISTPVITPQLTPKKQTNSSDWRFKAVTYTIIITLMMLMALWQYYPTSISESQEAVNAPDAPAWENFQPLETQPTYPPAVVETNPAGSLNAPKPSEETQPAVVATTPTEGVSETQPATTEPPAAPEPKSQSLQIHFKQSVWTRLTDSKGKVLYNQTGKSGEVFSIQEGTPPFYLSVGNEGLQVEYQGTVKNITAYPKQKNKSKTFIIGGNE</sequence>
<evidence type="ECO:0000313" key="4">
    <source>
        <dbReference type="Proteomes" id="UP000031623"/>
    </source>
</evidence>
<keyword evidence="4" id="KW-1185">Reference proteome</keyword>
<dbReference type="KEGG" id="tig:THII_1400"/>
<feature type="compositionally biased region" description="Basic and acidic residues" evidence="1">
    <location>
        <begin position="155"/>
        <end position="174"/>
    </location>
</feature>
<dbReference type="HOGENOM" id="CLU_462254_0_0_6"/>
<dbReference type="AlphaFoldDB" id="A0A090AJJ3"/>
<dbReference type="GO" id="GO:0003677">
    <property type="term" value="F:DNA binding"/>
    <property type="evidence" value="ECO:0007669"/>
    <property type="project" value="InterPro"/>
</dbReference>
<dbReference type="STRING" id="40754.THII_1400"/>
<dbReference type="PANTHER" id="PTHR34475">
    <property type="match status" value="1"/>
</dbReference>
<reference evidence="3 4" key="1">
    <citation type="journal article" date="2014" name="ISME J.">
        <title>Ecophysiology of Thioploca ingrica as revealed by the complete genome sequence supplemented with proteomic evidence.</title>
        <authorList>
            <person name="Kojima H."/>
            <person name="Ogura Y."/>
            <person name="Yamamoto N."/>
            <person name="Togashi T."/>
            <person name="Mori H."/>
            <person name="Watanabe T."/>
            <person name="Nemoto F."/>
            <person name="Kurokawa K."/>
            <person name="Hayashi T."/>
            <person name="Fukui M."/>
        </authorList>
    </citation>
    <scope>NUCLEOTIDE SEQUENCE [LARGE SCALE GENOMIC DNA]</scope>
</reference>
<dbReference type="PANTHER" id="PTHR34475:SF1">
    <property type="entry name" value="CYTOSKELETON PROTEIN RODZ"/>
    <property type="match status" value="1"/>
</dbReference>
<organism evidence="3 4">
    <name type="scientific">Thioploca ingrica</name>
    <dbReference type="NCBI Taxonomy" id="40754"/>
    <lineage>
        <taxon>Bacteria</taxon>
        <taxon>Pseudomonadati</taxon>
        <taxon>Pseudomonadota</taxon>
        <taxon>Gammaproteobacteria</taxon>
        <taxon>Thiotrichales</taxon>
        <taxon>Thiotrichaceae</taxon>
        <taxon>Thioploca</taxon>
    </lineage>
</organism>
<dbReference type="EMBL" id="AP014633">
    <property type="protein sequence ID" value="BAP55697.1"/>
    <property type="molecule type" value="Genomic_DNA"/>
</dbReference>
<evidence type="ECO:0000313" key="3">
    <source>
        <dbReference type="EMBL" id="BAP55697.1"/>
    </source>
</evidence>
<dbReference type="OrthoDB" id="9790252at2"/>
<feature type="domain" description="Cytoskeleton protein RodZ-like C-terminal" evidence="2">
    <location>
        <begin position="512"/>
        <end position="577"/>
    </location>
</feature>
<feature type="region of interest" description="Disordered" evidence="1">
    <location>
        <begin position="152"/>
        <end position="174"/>
    </location>
</feature>
<proteinExistence type="predicted"/>
<name>A0A090AJJ3_9GAMM</name>
<feature type="region of interest" description="Disordered" evidence="1">
    <location>
        <begin position="456"/>
        <end position="509"/>
    </location>
</feature>
<feature type="region of interest" description="Disordered" evidence="1">
    <location>
        <begin position="70"/>
        <end position="96"/>
    </location>
</feature>
<protein>
    <recommendedName>
        <fullName evidence="2">Cytoskeleton protein RodZ-like C-terminal domain-containing protein</fullName>
    </recommendedName>
</protein>
<dbReference type="Pfam" id="PF13413">
    <property type="entry name" value="HTH_25"/>
    <property type="match status" value="1"/>
</dbReference>
<dbReference type="InterPro" id="IPR025194">
    <property type="entry name" value="RodZ-like_C"/>
</dbReference>
<evidence type="ECO:0000256" key="1">
    <source>
        <dbReference type="SAM" id="MobiDB-lite"/>
    </source>
</evidence>